<gene>
    <name evidence="1" type="ORF">L228DRAFT_35076</name>
</gene>
<sequence>MLTASKILERERPIWTGNRKPYLRRNLLALETIWTAMQHLPYLLAAFPRPSQLISAFPNSLLASSIDYTSLNILFAACLCIINCHTEHHNRNHT</sequence>
<accession>A0A165A7L4</accession>
<dbReference type="RefSeq" id="XP_018185623.1">
    <property type="nucleotide sequence ID" value="XM_018336510.1"/>
</dbReference>
<reference evidence="1 2" key="1">
    <citation type="journal article" date="2016" name="Fungal Biol.">
        <title>The genome of Xylona heveae provides a window into fungal endophytism.</title>
        <authorList>
            <person name="Gazis R."/>
            <person name="Kuo A."/>
            <person name="Riley R."/>
            <person name="LaButti K."/>
            <person name="Lipzen A."/>
            <person name="Lin J."/>
            <person name="Amirebrahimi M."/>
            <person name="Hesse C.N."/>
            <person name="Spatafora J.W."/>
            <person name="Henrissat B."/>
            <person name="Hainaut M."/>
            <person name="Grigoriev I.V."/>
            <person name="Hibbett D.S."/>
        </authorList>
    </citation>
    <scope>NUCLEOTIDE SEQUENCE [LARGE SCALE GENOMIC DNA]</scope>
    <source>
        <strain evidence="1 2">TC161</strain>
    </source>
</reference>
<dbReference type="InParanoid" id="A0A165A7L4"/>
<evidence type="ECO:0000313" key="2">
    <source>
        <dbReference type="Proteomes" id="UP000076632"/>
    </source>
</evidence>
<organism evidence="1 2">
    <name type="scientific">Xylona heveae (strain CBS 132557 / TC161)</name>
    <dbReference type="NCBI Taxonomy" id="1328760"/>
    <lineage>
        <taxon>Eukaryota</taxon>
        <taxon>Fungi</taxon>
        <taxon>Dikarya</taxon>
        <taxon>Ascomycota</taxon>
        <taxon>Pezizomycotina</taxon>
        <taxon>Xylonomycetes</taxon>
        <taxon>Xylonales</taxon>
        <taxon>Xylonaceae</taxon>
        <taxon>Xylona</taxon>
    </lineage>
</organism>
<name>A0A165A7L4_XYLHT</name>
<evidence type="ECO:0000313" key="1">
    <source>
        <dbReference type="EMBL" id="KZF20068.1"/>
    </source>
</evidence>
<dbReference type="EMBL" id="KV407464">
    <property type="protein sequence ID" value="KZF20068.1"/>
    <property type="molecule type" value="Genomic_DNA"/>
</dbReference>
<keyword evidence="2" id="KW-1185">Reference proteome</keyword>
<proteinExistence type="predicted"/>
<protein>
    <submittedName>
        <fullName evidence="1">Uncharacterized protein</fullName>
    </submittedName>
</protein>
<dbReference type="AlphaFoldDB" id="A0A165A7L4"/>
<dbReference type="Proteomes" id="UP000076632">
    <property type="component" value="Unassembled WGS sequence"/>
</dbReference>
<dbReference type="GeneID" id="28901647"/>